<evidence type="ECO:0000256" key="3">
    <source>
        <dbReference type="ARBA" id="ARBA00008793"/>
    </source>
</evidence>
<dbReference type="InterPro" id="IPR000717">
    <property type="entry name" value="PCI_dom"/>
</dbReference>
<feature type="domain" description="PCI" evidence="7">
    <location>
        <begin position="187"/>
        <end position="357"/>
    </location>
</feature>
<dbReference type="GO" id="GO:0005737">
    <property type="term" value="C:cytoplasm"/>
    <property type="evidence" value="ECO:0007669"/>
    <property type="project" value="UniProtKB-SubCell"/>
</dbReference>
<keyword evidence="4" id="KW-0963">Cytoplasm</keyword>
<evidence type="ECO:0000256" key="4">
    <source>
        <dbReference type="ARBA" id="ARBA00022490"/>
    </source>
</evidence>
<accession>A0A0G4IJJ5</accession>
<dbReference type="STRING" id="37360.A0A0G4IJJ5"/>
<dbReference type="InterPro" id="IPR019585">
    <property type="entry name" value="Rpn7/CSN1"/>
</dbReference>
<evidence type="ECO:0000313" key="8">
    <source>
        <dbReference type="EMBL" id="CEO95250.1"/>
    </source>
</evidence>
<dbReference type="EMBL" id="CDSF01000013">
    <property type="protein sequence ID" value="CEO95250.1"/>
    <property type="molecule type" value="Genomic_DNA"/>
</dbReference>
<dbReference type="Gene3D" id="1.25.40.570">
    <property type="match status" value="1"/>
</dbReference>
<dbReference type="InterPro" id="IPR045135">
    <property type="entry name" value="Rpn7_N"/>
</dbReference>
<name>A0A0G4IJJ5_PLABS</name>
<evidence type="ECO:0000256" key="1">
    <source>
        <dbReference type="ARBA" id="ARBA00004123"/>
    </source>
</evidence>
<dbReference type="PANTHER" id="PTHR14145:SF2">
    <property type="entry name" value="COP9 SIGNALOSOME COMPLEX SUBUNIT 1"/>
    <property type="match status" value="1"/>
</dbReference>
<keyword evidence="5" id="KW-0736">Signalosome</keyword>
<dbReference type="OrthoDB" id="422427at2759"/>
<dbReference type="GO" id="GO:0008180">
    <property type="term" value="C:COP9 signalosome"/>
    <property type="evidence" value="ECO:0007669"/>
    <property type="project" value="UniProtKB-KW"/>
</dbReference>
<evidence type="ECO:0000313" key="9">
    <source>
        <dbReference type="Proteomes" id="UP000039324"/>
    </source>
</evidence>
<protein>
    <recommendedName>
        <fullName evidence="7">PCI domain-containing protein</fullName>
    </recommendedName>
</protein>
<keyword evidence="6" id="KW-0539">Nucleus</keyword>
<evidence type="ECO:0000259" key="7">
    <source>
        <dbReference type="PROSITE" id="PS50250"/>
    </source>
</evidence>
<dbReference type="InterPro" id="IPR036390">
    <property type="entry name" value="WH_DNA-bd_sf"/>
</dbReference>
<organism evidence="8 9">
    <name type="scientific">Plasmodiophora brassicae</name>
    <name type="common">Clubroot disease agent</name>
    <dbReference type="NCBI Taxonomy" id="37360"/>
    <lineage>
        <taxon>Eukaryota</taxon>
        <taxon>Sar</taxon>
        <taxon>Rhizaria</taxon>
        <taxon>Endomyxa</taxon>
        <taxon>Phytomyxea</taxon>
        <taxon>Plasmodiophorida</taxon>
        <taxon>Plasmodiophoridae</taxon>
        <taxon>Plasmodiophora</taxon>
    </lineage>
</organism>
<dbReference type="PROSITE" id="PS50250">
    <property type="entry name" value="PCI"/>
    <property type="match status" value="1"/>
</dbReference>
<comment type="subcellular location">
    <subcellularLocation>
        <location evidence="2">Cytoplasm</location>
    </subcellularLocation>
    <subcellularLocation>
        <location evidence="1">Nucleus</location>
    </subcellularLocation>
</comment>
<sequence>MVAADDVLAAGYEGGALLQRLRCQAQVSDDARSRFLDHVRAHTCNVALVASVASPGDTDLQGWIQRANIQLARKIDAAERAVADAKAAQDSNATRVALLKLAAVHSDSGDYKAALSKLLEARDVTTSLADKMDLALTIVVTSVNGDLWQNVRPEFAKASALKGSEQYGHILAIMKCAVGVTMFRYAQFSDAAATLLSVDEFPNAPYLFLPVDLVRYAVLAAMASYPRNALKDQLVNNAKFKPRLGMCRLTRQALTGFCQSKFADCLRSVDETLSDLTIFDPNVSSDIAKGLAVRIRESALCTYITPYESVSLTRMASAFGQSPSEIQSLLVKLIQKGTVAAKIDAQSQVLWASTTHQRKAAFAVGRDVAERFLTTGEALLLRVAQQRHNVIVGQVKSL</sequence>
<dbReference type="OMA" id="IYLQNWA"/>
<dbReference type="SMART" id="SM00088">
    <property type="entry name" value="PINT"/>
    <property type="match status" value="1"/>
</dbReference>
<dbReference type="Proteomes" id="UP000039324">
    <property type="component" value="Unassembled WGS sequence"/>
</dbReference>
<dbReference type="PANTHER" id="PTHR14145">
    <property type="entry name" value="26S PROTESOME SUBUNIT 6"/>
    <property type="match status" value="1"/>
</dbReference>
<evidence type="ECO:0000256" key="6">
    <source>
        <dbReference type="ARBA" id="ARBA00023242"/>
    </source>
</evidence>
<gene>
    <name evidence="8" type="ORF">PBRA_004016</name>
</gene>
<keyword evidence="9" id="KW-1185">Reference proteome</keyword>
<comment type="similarity">
    <text evidence="3">Belongs to the CSN1 family.</text>
</comment>
<evidence type="ECO:0000256" key="5">
    <source>
        <dbReference type="ARBA" id="ARBA00022790"/>
    </source>
</evidence>
<reference evidence="8 9" key="1">
    <citation type="submission" date="2015-02" db="EMBL/GenBank/DDBJ databases">
        <authorList>
            <person name="Chooi Y.-H."/>
        </authorList>
    </citation>
    <scope>NUCLEOTIDE SEQUENCE [LARGE SCALE GENOMIC DNA]</scope>
    <source>
        <strain evidence="8">E3</strain>
    </source>
</reference>
<proteinExistence type="inferred from homology"/>
<dbReference type="SUPFAM" id="SSF46785">
    <property type="entry name" value="Winged helix' DNA-binding domain"/>
    <property type="match status" value="1"/>
</dbReference>
<dbReference type="Pfam" id="PF01399">
    <property type="entry name" value="PCI"/>
    <property type="match status" value="1"/>
</dbReference>
<dbReference type="Pfam" id="PF10602">
    <property type="entry name" value="RPN7"/>
    <property type="match status" value="1"/>
</dbReference>
<dbReference type="AlphaFoldDB" id="A0A0G4IJJ5"/>
<evidence type="ECO:0000256" key="2">
    <source>
        <dbReference type="ARBA" id="ARBA00004496"/>
    </source>
</evidence>